<feature type="domain" description="Helicase ATP-binding" evidence="3">
    <location>
        <begin position="196"/>
        <end position="364"/>
    </location>
</feature>
<dbReference type="CDD" id="cd18793">
    <property type="entry name" value="SF2_C_SNF"/>
    <property type="match status" value="1"/>
</dbReference>
<dbReference type="SMART" id="SM00487">
    <property type="entry name" value="DEXDc"/>
    <property type="match status" value="1"/>
</dbReference>
<dbReference type="Proteomes" id="UP000826271">
    <property type="component" value="Unassembled WGS sequence"/>
</dbReference>
<dbReference type="SMART" id="SM00490">
    <property type="entry name" value="HELICc"/>
    <property type="match status" value="1"/>
</dbReference>
<dbReference type="AlphaFoldDB" id="A0AAV6X3J6"/>
<dbReference type="InterPro" id="IPR014001">
    <property type="entry name" value="Helicase_ATP-bd"/>
</dbReference>
<dbReference type="Pfam" id="PF00176">
    <property type="entry name" value="SNF2-rel_dom"/>
    <property type="match status" value="1"/>
</dbReference>
<dbReference type="Gene3D" id="3.40.50.300">
    <property type="entry name" value="P-loop containing nucleotide triphosphate hydrolases"/>
    <property type="match status" value="1"/>
</dbReference>
<dbReference type="Gene3D" id="3.40.50.10810">
    <property type="entry name" value="Tandem AAA-ATPase domain"/>
    <property type="match status" value="1"/>
</dbReference>
<evidence type="ECO:0000313" key="5">
    <source>
        <dbReference type="EMBL" id="KAG8373703.1"/>
    </source>
</evidence>
<dbReference type="InterPro" id="IPR001650">
    <property type="entry name" value="Helicase_C-like"/>
</dbReference>
<dbReference type="FunFam" id="3.40.50.10810:FF:000030">
    <property type="entry name" value="ATP-dependent DNA helicase DDM1"/>
    <property type="match status" value="1"/>
</dbReference>
<feature type="region of interest" description="Disordered" evidence="2">
    <location>
        <begin position="106"/>
        <end position="136"/>
    </location>
</feature>
<name>A0AAV6X3J6_9LAMI</name>
<dbReference type="GO" id="GO:0016787">
    <property type="term" value="F:hydrolase activity"/>
    <property type="evidence" value="ECO:0007669"/>
    <property type="project" value="UniProtKB-KW"/>
</dbReference>
<comment type="caution">
    <text evidence="5">The sequence shown here is derived from an EMBL/GenBank/DDBJ whole genome shotgun (WGS) entry which is preliminary data.</text>
</comment>
<keyword evidence="6" id="KW-1185">Reference proteome</keyword>
<accession>A0AAV6X3J6</accession>
<dbReference type="FunFam" id="3.40.50.300:FF:001184">
    <property type="entry name" value="Chromatin complex subunit A 106"/>
    <property type="match status" value="1"/>
</dbReference>
<evidence type="ECO:0000259" key="4">
    <source>
        <dbReference type="PROSITE" id="PS51194"/>
    </source>
</evidence>
<feature type="compositionally biased region" description="Basic and acidic residues" evidence="2">
    <location>
        <begin position="106"/>
        <end position="123"/>
    </location>
</feature>
<proteinExistence type="predicted"/>
<organism evidence="5 6">
    <name type="scientific">Buddleja alternifolia</name>
    <dbReference type="NCBI Taxonomy" id="168488"/>
    <lineage>
        <taxon>Eukaryota</taxon>
        <taxon>Viridiplantae</taxon>
        <taxon>Streptophyta</taxon>
        <taxon>Embryophyta</taxon>
        <taxon>Tracheophyta</taxon>
        <taxon>Spermatophyta</taxon>
        <taxon>Magnoliopsida</taxon>
        <taxon>eudicotyledons</taxon>
        <taxon>Gunneridae</taxon>
        <taxon>Pentapetalae</taxon>
        <taxon>asterids</taxon>
        <taxon>lamiids</taxon>
        <taxon>Lamiales</taxon>
        <taxon>Scrophulariaceae</taxon>
        <taxon>Buddlejeae</taxon>
        <taxon>Buddleja</taxon>
    </lineage>
</organism>
<feature type="domain" description="Helicase C-terminal" evidence="4">
    <location>
        <begin position="511"/>
        <end position="679"/>
    </location>
</feature>
<evidence type="ECO:0000259" key="3">
    <source>
        <dbReference type="PROSITE" id="PS51192"/>
    </source>
</evidence>
<dbReference type="SUPFAM" id="SSF52540">
    <property type="entry name" value="P-loop containing nucleoside triphosphate hydrolases"/>
    <property type="match status" value="2"/>
</dbReference>
<keyword evidence="1" id="KW-0378">Hydrolase</keyword>
<evidence type="ECO:0008006" key="7">
    <source>
        <dbReference type="Google" id="ProtNLM"/>
    </source>
</evidence>
<feature type="region of interest" description="Disordered" evidence="2">
    <location>
        <begin position="1"/>
        <end position="79"/>
    </location>
</feature>
<evidence type="ECO:0000313" key="6">
    <source>
        <dbReference type="Proteomes" id="UP000826271"/>
    </source>
</evidence>
<dbReference type="PROSITE" id="PS51194">
    <property type="entry name" value="HELICASE_CTER"/>
    <property type="match status" value="1"/>
</dbReference>
<protein>
    <recommendedName>
        <fullName evidence="7">ATP-dependent DNA helicase DDM1</fullName>
    </recommendedName>
</protein>
<dbReference type="EMBL" id="WHWC01000011">
    <property type="protein sequence ID" value="KAG8373703.1"/>
    <property type="molecule type" value="Genomic_DNA"/>
</dbReference>
<dbReference type="InterPro" id="IPR049730">
    <property type="entry name" value="SNF2/RAD54-like_C"/>
</dbReference>
<dbReference type="InterPro" id="IPR038718">
    <property type="entry name" value="SNF2-like_sf"/>
</dbReference>
<dbReference type="PROSITE" id="PS51192">
    <property type="entry name" value="HELICASE_ATP_BIND_1"/>
    <property type="match status" value="1"/>
</dbReference>
<dbReference type="GO" id="GO:0005524">
    <property type="term" value="F:ATP binding"/>
    <property type="evidence" value="ECO:0007669"/>
    <property type="project" value="InterPro"/>
</dbReference>
<feature type="region of interest" description="Disordered" evidence="2">
    <location>
        <begin position="714"/>
        <end position="739"/>
    </location>
</feature>
<dbReference type="Pfam" id="PF00271">
    <property type="entry name" value="Helicase_C"/>
    <property type="match status" value="1"/>
</dbReference>
<gene>
    <name evidence="5" type="ORF">BUALT_Bualt11G0052300</name>
</gene>
<reference evidence="5" key="1">
    <citation type="submission" date="2019-10" db="EMBL/GenBank/DDBJ databases">
        <authorList>
            <person name="Zhang R."/>
            <person name="Pan Y."/>
            <person name="Wang J."/>
            <person name="Ma R."/>
            <person name="Yu S."/>
        </authorList>
    </citation>
    <scope>NUCLEOTIDE SEQUENCE</scope>
    <source>
        <strain evidence="5">LA-IB0</strain>
        <tissue evidence="5">Leaf</tissue>
    </source>
</reference>
<evidence type="ECO:0000256" key="1">
    <source>
        <dbReference type="ARBA" id="ARBA00022801"/>
    </source>
</evidence>
<dbReference type="PANTHER" id="PTHR10799">
    <property type="entry name" value="SNF2/RAD54 HELICASE FAMILY"/>
    <property type="match status" value="1"/>
</dbReference>
<sequence length="755" mass="86073">MMAENGVKNEPLADSPTSVLEDEDCDENLGIKLEVEVDAENGDSSLVSKTMEEEEEKLQEERLKEEEENEPKEEPLLNDVQFTKLDELLTQTQLYSEFLLEKMDDITKNGPEDDGKTDEEGKKGRGSKRKAGASYNNRKAKRAVAAMLTRTKDGVSAEDLTLTMEERTEKEQEELVPLLTGGKLKSYQIKGVKWMISLWQNGLNGILADQMGLGKTIQTIAFLAHLKGNGLHGPYLIIAPLSTLSNWMSEIERFTPSIDAIIYHGDKKERDEIIRKHMPRTIGPRFPIVITSYEVAMGDARRQLRHYSWKYLVVDEGHRLKNSKCKLVKELKHLSVENKLLLTGTPLQNNLAELWSLLNFILPDIFSSHEEFESWFDFSGKCTNEALREELEEKRRAQVVAKLHAILRPFLLRRMKADVEQNLPRKKEIILYATLTEHQKNFQDHLVNRTLEGHLREKTNFAHGMKGKLSNLMVQLRKNCNHPDLLESAFNGSELYPPVDQIVEQCGKFQLLDRLLAKLFARKHKVLIFSQWTKILDIMDYYFSEKGFKVCRIDGSVKLADRRRQIQEFNNIDSDYRIFLLSTRAGGLGINLTAADTCILYDSDWNPQMDLQAMDRCHRIGQTKPVHVYRLATAQSVEGRILKRAFSKLKLEHVVIGKGQFKQERSKAEGTETMTEEELLAILRDEDGEEDKWIQTDISDEDLERVLDRSDLLTNLSEEGEKSGTSKPSGVPVKGPGWEVVIPTATGGMLSTLSS</sequence>
<evidence type="ECO:0000256" key="2">
    <source>
        <dbReference type="SAM" id="MobiDB-lite"/>
    </source>
</evidence>
<dbReference type="InterPro" id="IPR027417">
    <property type="entry name" value="P-loop_NTPase"/>
</dbReference>
<dbReference type="InterPro" id="IPR000330">
    <property type="entry name" value="SNF2_N"/>
</dbReference>